<dbReference type="Pfam" id="PF00437">
    <property type="entry name" value="T2SSE"/>
    <property type="match status" value="1"/>
</dbReference>
<dbReference type="EMBL" id="JAFREP010000014">
    <property type="protein sequence ID" value="MBO1319822.1"/>
    <property type="molecule type" value="Genomic_DNA"/>
</dbReference>
<dbReference type="GO" id="GO:0016887">
    <property type="term" value="F:ATP hydrolysis activity"/>
    <property type="evidence" value="ECO:0007669"/>
    <property type="project" value="InterPro"/>
</dbReference>
<dbReference type="SMART" id="SM00382">
    <property type="entry name" value="AAA"/>
    <property type="match status" value="1"/>
</dbReference>
<dbReference type="InterPro" id="IPR006321">
    <property type="entry name" value="PilT/PilU"/>
</dbReference>
<keyword evidence="4" id="KW-1185">Reference proteome</keyword>
<protein>
    <submittedName>
        <fullName evidence="3">PilT/PilU family type 4a pilus ATPase</fullName>
    </submittedName>
</protein>
<comment type="similarity">
    <text evidence="1">Belongs to the GSP E family.</text>
</comment>
<gene>
    <name evidence="3" type="ORF">J3U88_15205</name>
</gene>
<accession>A0A8J7Q3E5</accession>
<feature type="domain" description="AAA+ ATPase" evidence="2">
    <location>
        <begin position="132"/>
        <end position="257"/>
    </location>
</feature>
<dbReference type="AlphaFoldDB" id="A0A8J7Q3E5"/>
<dbReference type="PANTHER" id="PTHR30486">
    <property type="entry name" value="TWITCHING MOTILITY PROTEIN PILT"/>
    <property type="match status" value="1"/>
</dbReference>
<evidence type="ECO:0000256" key="1">
    <source>
        <dbReference type="ARBA" id="ARBA00006611"/>
    </source>
</evidence>
<name>A0A8J7Q3E5_9BACT</name>
<dbReference type="CDD" id="cd01131">
    <property type="entry name" value="PilT"/>
    <property type="match status" value="1"/>
</dbReference>
<dbReference type="PANTHER" id="PTHR30486:SF16">
    <property type="entry name" value="TWITCHING MOTILITY PROTEIN PILT"/>
    <property type="match status" value="1"/>
</dbReference>
<sequence>MNPYDIAPILKRIMSVASRASDIIFSPGSPPKVMVDGTLTEVPLKDLRPLSPYQTEMLVLDLLKDKPQAMETFLRTGSVDVSYTLEKTGRFRTNCFRQRNSLVIVMRVIPTLIPSFESLALPKSLLGSLDLKNGIVLLTGPTGSGKSSTMAALINLMAQKYAYHIITIEDPIEFLYPKTKSMIHQRELGQDTDTFAAALRAGLRQAPQVIMVGEMRDVESIEIALEAAETGHLIMSTLHTIDAAKTIERIIGVFPKDQETVIRSRFAQTFRYIISQRLMPKPGGKGRVAAVEVLRSNDRTRTYILKGAQAAGSLEDAMADGHHEGMQTFDMDLLDKVSRRVIDKNTAMRYATNPNNLGLKLGILKTEAAPDDSTDDSMTIDQMPALGLDMP</sequence>
<organism evidence="3 4">
    <name type="scientific">Acanthopleuribacter pedis</name>
    <dbReference type="NCBI Taxonomy" id="442870"/>
    <lineage>
        <taxon>Bacteria</taxon>
        <taxon>Pseudomonadati</taxon>
        <taxon>Acidobacteriota</taxon>
        <taxon>Holophagae</taxon>
        <taxon>Acanthopleuribacterales</taxon>
        <taxon>Acanthopleuribacteraceae</taxon>
        <taxon>Acanthopleuribacter</taxon>
    </lineage>
</organism>
<dbReference type="RefSeq" id="WP_207859726.1">
    <property type="nucleotide sequence ID" value="NZ_JAFREP010000014.1"/>
</dbReference>
<dbReference type="InterPro" id="IPR027417">
    <property type="entry name" value="P-loop_NTPase"/>
</dbReference>
<dbReference type="Proteomes" id="UP000664417">
    <property type="component" value="Unassembled WGS sequence"/>
</dbReference>
<reference evidence="3" key="1">
    <citation type="submission" date="2021-03" db="EMBL/GenBank/DDBJ databases">
        <authorList>
            <person name="Wang G."/>
        </authorList>
    </citation>
    <scope>NUCLEOTIDE SEQUENCE</scope>
    <source>
        <strain evidence="3">KCTC 12899</strain>
    </source>
</reference>
<dbReference type="NCBIfam" id="TIGR01420">
    <property type="entry name" value="pilT_fam"/>
    <property type="match status" value="1"/>
</dbReference>
<dbReference type="Gene3D" id="3.30.450.90">
    <property type="match status" value="1"/>
</dbReference>
<dbReference type="GO" id="GO:0005524">
    <property type="term" value="F:ATP binding"/>
    <property type="evidence" value="ECO:0007669"/>
    <property type="project" value="InterPro"/>
</dbReference>
<evidence type="ECO:0000259" key="2">
    <source>
        <dbReference type="SMART" id="SM00382"/>
    </source>
</evidence>
<dbReference type="Gene3D" id="3.40.50.300">
    <property type="entry name" value="P-loop containing nucleotide triphosphate hydrolases"/>
    <property type="match status" value="1"/>
</dbReference>
<dbReference type="SUPFAM" id="SSF52540">
    <property type="entry name" value="P-loop containing nucleoside triphosphate hydrolases"/>
    <property type="match status" value="1"/>
</dbReference>
<evidence type="ECO:0000313" key="3">
    <source>
        <dbReference type="EMBL" id="MBO1319822.1"/>
    </source>
</evidence>
<evidence type="ECO:0000313" key="4">
    <source>
        <dbReference type="Proteomes" id="UP000664417"/>
    </source>
</evidence>
<comment type="caution">
    <text evidence="3">The sequence shown here is derived from an EMBL/GenBank/DDBJ whole genome shotgun (WGS) entry which is preliminary data.</text>
</comment>
<dbReference type="InterPro" id="IPR050921">
    <property type="entry name" value="T4SS_GSP_E_ATPase"/>
</dbReference>
<dbReference type="InterPro" id="IPR003593">
    <property type="entry name" value="AAA+_ATPase"/>
</dbReference>
<dbReference type="InterPro" id="IPR001482">
    <property type="entry name" value="T2SS/T4SS_dom"/>
</dbReference>
<proteinExistence type="inferred from homology"/>